<evidence type="ECO:0000313" key="3">
    <source>
        <dbReference type="Proteomes" id="UP000272481"/>
    </source>
</evidence>
<proteinExistence type="predicted"/>
<evidence type="ECO:0000259" key="1">
    <source>
        <dbReference type="PROSITE" id="PS50965"/>
    </source>
</evidence>
<accession>A0ABX9ZAY2</accession>
<dbReference type="PROSITE" id="PS50965">
    <property type="entry name" value="NERD"/>
    <property type="match status" value="1"/>
</dbReference>
<protein>
    <submittedName>
        <fullName evidence="2">NERD domain-containing protein</fullName>
    </submittedName>
</protein>
<feature type="domain" description="NERD" evidence="1">
    <location>
        <begin position="31"/>
        <end position="151"/>
    </location>
</feature>
<reference evidence="2 3" key="1">
    <citation type="submission" date="2018-12" db="EMBL/GenBank/DDBJ databases">
        <title>Comparitive functional genomics of dry heat resistant strains isolated from the viking spacecraft.</title>
        <authorList>
            <person name="Seuylemezian A."/>
            <person name="Vaishampayan P."/>
        </authorList>
    </citation>
    <scope>NUCLEOTIDE SEQUENCE [LARGE SCALE GENOMIC DNA]</scope>
    <source>
        <strain evidence="2 3">M6-11</strain>
    </source>
</reference>
<dbReference type="Proteomes" id="UP000272481">
    <property type="component" value="Unassembled WGS sequence"/>
</dbReference>
<dbReference type="RefSeq" id="WP_125904317.1">
    <property type="nucleotide sequence ID" value="NZ_RWGW01000024.1"/>
</dbReference>
<dbReference type="Pfam" id="PF08378">
    <property type="entry name" value="NERD"/>
    <property type="match status" value="1"/>
</dbReference>
<organism evidence="2 3">
    <name type="scientific">Bhargavaea beijingensis</name>
    <dbReference type="NCBI Taxonomy" id="426756"/>
    <lineage>
        <taxon>Bacteria</taxon>
        <taxon>Bacillati</taxon>
        <taxon>Bacillota</taxon>
        <taxon>Bacilli</taxon>
        <taxon>Bacillales</taxon>
        <taxon>Caryophanaceae</taxon>
        <taxon>Bhargavaea</taxon>
    </lineage>
</organism>
<name>A0ABX9ZAY2_9BACL</name>
<gene>
    <name evidence="2" type="ORF">EJA12_13410</name>
</gene>
<evidence type="ECO:0000313" key="2">
    <source>
        <dbReference type="EMBL" id="RSK24659.1"/>
    </source>
</evidence>
<comment type="caution">
    <text evidence="2">The sequence shown here is derived from an EMBL/GenBank/DDBJ whole genome shotgun (WGS) entry which is preliminary data.</text>
</comment>
<dbReference type="EMBL" id="RWGW01000024">
    <property type="protein sequence ID" value="RSK24659.1"/>
    <property type="molecule type" value="Genomic_DNA"/>
</dbReference>
<keyword evidence="3" id="KW-1185">Reference proteome</keyword>
<sequence>MEFALEQAIERLPAYEPKRAETEQTLRNLRAGAAGERKVAEAIQSVAWPAHAVLLRNISLSLFGGSRFQMDLAFLSNSGILLLECKQIGGRLRFHSGPAELRKVDEEGRILAVYDCPVAQMQDQRQNLLQWLTMAGFRSPVYGVVVFANNPIIEEIKSGMPVFKLRETRNLIRHHIGQQPMINDRELNQIADAMISHSIPYLPFPLKIKDFIITPICFDCSSSLKRHSERSWKCIRCGRIEYKPYILTLLAWFLLLRNTITSAEIMRLFGLKTHKAARSVAEGLPLKKVGAGKASAYEADYKKLVSTSIVLDAVQTWLEHNRQTKDQYGSLKDHQPAAKDH</sequence>
<dbReference type="InterPro" id="IPR011528">
    <property type="entry name" value="NERD"/>
</dbReference>